<evidence type="ECO:0000259" key="5">
    <source>
        <dbReference type="Pfam" id="PF04542"/>
    </source>
</evidence>
<evidence type="ECO:0000256" key="2">
    <source>
        <dbReference type="ARBA" id="ARBA00023015"/>
    </source>
</evidence>
<dbReference type="InterPro" id="IPR013325">
    <property type="entry name" value="RNA_pol_sigma_r2"/>
</dbReference>
<dbReference type="Gene3D" id="1.10.1740.10">
    <property type="match status" value="1"/>
</dbReference>
<feature type="domain" description="RNA polymerase sigma-70 region 2" evidence="5">
    <location>
        <begin position="29"/>
        <end position="93"/>
    </location>
</feature>
<dbReference type="Gene3D" id="1.10.10.10">
    <property type="entry name" value="Winged helix-like DNA-binding domain superfamily/Winged helix DNA-binding domain"/>
    <property type="match status" value="1"/>
</dbReference>
<evidence type="ECO:0000256" key="3">
    <source>
        <dbReference type="ARBA" id="ARBA00023082"/>
    </source>
</evidence>
<comment type="caution">
    <text evidence="7">The sequence shown here is derived from an EMBL/GenBank/DDBJ whole genome shotgun (WGS) entry which is preliminary data.</text>
</comment>
<dbReference type="InterPro" id="IPR013324">
    <property type="entry name" value="RNA_pol_sigma_r3/r4-like"/>
</dbReference>
<dbReference type="InterPro" id="IPR007627">
    <property type="entry name" value="RNA_pol_sigma70_r2"/>
</dbReference>
<evidence type="ECO:0000259" key="6">
    <source>
        <dbReference type="Pfam" id="PF08281"/>
    </source>
</evidence>
<sequence length="197" mass="23284">MQIAEQERDTRQLEHDLITGDVNAFEMIFKSYYPILCNYAYTYLKDKEEAEEIVQNVFLTVWEKRSQISIQSSLKSYLYQTVRNTCLNVIKHEKVKRKHQEETLAIKERAYEAVSDRVIGKELEEKIALAIQSLPEQCRIVFTMSRFEELKYAEIASELNISVKTVENQIGKALKIMREQLKEYLPLVLIFFQFLML</sequence>
<dbReference type="Proteomes" id="UP001168552">
    <property type="component" value="Unassembled WGS sequence"/>
</dbReference>
<dbReference type="SUPFAM" id="SSF88946">
    <property type="entry name" value="Sigma2 domain of RNA polymerase sigma factors"/>
    <property type="match status" value="1"/>
</dbReference>
<keyword evidence="3" id="KW-0731">Sigma factor</keyword>
<evidence type="ECO:0000313" key="8">
    <source>
        <dbReference type="Proteomes" id="UP001168552"/>
    </source>
</evidence>
<dbReference type="Pfam" id="PF08281">
    <property type="entry name" value="Sigma70_r4_2"/>
    <property type="match status" value="1"/>
</dbReference>
<accession>A0ABT8F1L9</accession>
<organism evidence="7 8">
    <name type="scientific">Shiella aurantiaca</name>
    <dbReference type="NCBI Taxonomy" id="3058365"/>
    <lineage>
        <taxon>Bacteria</taxon>
        <taxon>Pseudomonadati</taxon>
        <taxon>Bacteroidota</taxon>
        <taxon>Cytophagia</taxon>
        <taxon>Cytophagales</taxon>
        <taxon>Shiellaceae</taxon>
        <taxon>Shiella</taxon>
    </lineage>
</organism>
<evidence type="ECO:0000313" key="7">
    <source>
        <dbReference type="EMBL" id="MDN4164193.1"/>
    </source>
</evidence>
<proteinExistence type="inferred from homology"/>
<comment type="similarity">
    <text evidence="1">Belongs to the sigma-70 factor family. ECF subfamily.</text>
</comment>
<dbReference type="RefSeq" id="WP_320002719.1">
    <property type="nucleotide sequence ID" value="NZ_JAUHJS010000001.1"/>
</dbReference>
<feature type="domain" description="RNA polymerase sigma factor 70 region 4 type 2" evidence="6">
    <location>
        <begin position="125"/>
        <end position="175"/>
    </location>
</feature>
<keyword evidence="8" id="KW-1185">Reference proteome</keyword>
<dbReference type="NCBIfam" id="TIGR02937">
    <property type="entry name" value="sigma70-ECF"/>
    <property type="match status" value="1"/>
</dbReference>
<keyword evidence="2" id="KW-0805">Transcription regulation</keyword>
<name>A0ABT8F1L9_9BACT</name>
<dbReference type="Pfam" id="PF04542">
    <property type="entry name" value="Sigma70_r2"/>
    <property type="match status" value="1"/>
</dbReference>
<protein>
    <submittedName>
        <fullName evidence="7">RNA polymerase sigma-70 factor</fullName>
    </submittedName>
</protein>
<reference evidence="7" key="1">
    <citation type="submission" date="2023-06" db="EMBL/GenBank/DDBJ databases">
        <title>Cytophagales bacterium Strain LB-30, isolated from soil.</title>
        <authorList>
            <person name="Liu B."/>
        </authorList>
    </citation>
    <scope>NUCLEOTIDE SEQUENCE</scope>
    <source>
        <strain evidence="7">LB-30</strain>
    </source>
</reference>
<dbReference type="SUPFAM" id="SSF88659">
    <property type="entry name" value="Sigma3 and sigma4 domains of RNA polymerase sigma factors"/>
    <property type="match status" value="1"/>
</dbReference>
<dbReference type="EMBL" id="JAUHJS010000001">
    <property type="protein sequence ID" value="MDN4164193.1"/>
    <property type="molecule type" value="Genomic_DNA"/>
</dbReference>
<dbReference type="InterPro" id="IPR013249">
    <property type="entry name" value="RNA_pol_sigma70_r4_t2"/>
</dbReference>
<dbReference type="PANTHER" id="PTHR43133">
    <property type="entry name" value="RNA POLYMERASE ECF-TYPE SIGMA FACTO"/>
    <property type="match status" value="1"/>
</dbReference>
<dbReference type="NCBIfam" id="TIGR02985">
    <property type="entry name" value="Sig70_bacteroi1"/>
    <property type="match status" value="1"/>
</dbReference>
<keyword evidence="4" id="KW-0804">Transcription</keyword>
<dbReference type="InterPro" id="IPR014327">
    <property type="entry name" value="RNA_pol_sigma70_bacteroid"/>
</dbReference>
<gene>
    <name evidence="7" type="ORF">QWY31_01705</name>
</gene>
<dbReference type="CDD" id="cd06171">
    <property type="entry name" value="Sigma70_r4"/>
    <property type="match status" value="1"/>
</dbReference>
<evidence type="ECO:0000256" key="4">
    <source>
        <dbReference type="ARBA" id="ARBA00023163"/>
    </source>
</evidence>
<evidence type="ECO:0000256" key="1">
    <source>
        <dbReference type="ARBA" id="ARBA00010641"/>
    </source>
</evidence>
<dbReference type="InterPro" id="IPR039425">
    <property type="entry name" value="RNA_pol_sigma-70-like"/>
</dbReference>
<dbReference type="PANTHER" id="PTHR43133:SF46">
    <property type="entry name" value="RNA POLYMERASE SIGMA-70 FACTOR ECF SUBFAMILY"/>
    <property type="match status" value="1"/>
</dbReference>
<dbReference type="InterPro" id="IPR036388">
    <property type="entry name" value="WH-like_DNA-bd_sf"/>
</dbReference>
<dbReference type="InterPro" id="IPR014284">
    <property type="entry name" value="RNA_pol_sigma-70_dom"/>
</dbReference>